<dbReference type="Proteomes" id="UP000231962">
    <property type="component" value="Unassembled WGS sequence"/>
</dbReference>
<dbReference type="Proteomes" id="UP000231990">
    <property type="component" value="Unassembled WGS sequence"/>
</dbReference>
<dbReference type="PROSITE" id="PS50005">
    <property type="entry name" value="TPR"/>
    <property type="match status" value="1"/>
</dbReference>
<comment type="caution">
    <text evidence="3">The sequence shown here is derived from an EMBL/GenBank/DDBJ whole genome shotgun (WGS) entry which is preliminary data.</text>
</comment>
<dbReference type="InterPro" id="IPR019734">
    <property type="entry name" value="TPR_rpt"/>
</dbReference>
<evidence type="ECO:0000313" key="4">
    <source>
        <dbReference type="Proteomes" id="UP000231962"/>
    </source>
</evidence>
<dbReference type="EMBL" id="NPDZ01000001">
    <property type="protein sequence ID" value="PJZ74570.1"/>
    <property type="molecule type" value="Genomic_DNA"/>
</dbReference>
<keyword evidence="4" id="KW-1185">Reference proteome</keyword>
<reference evidence="4 5" key="1">
    <citation type="submission" date="2017-07" db="EMBL/GenBank/DDBJ databases">
        <title>Leptospira spp. isolated from tropical soils.</title>
        <authorList>
            <person name="Thibeaux R."/>
            <person name="Iraola G."/>
            <person name="Ferres I."/>
            <person name="Bierque E."/>
            <person name="Girault D."/>
            <person name="Soupe-Gilbert M.-E."/>
            <person name="Picardeau M."/>
            <person name="Goarant C."/>
        </authorList>
    </citation>
    <scope>NUCLEOTIDE SEQUENCE [LARGE SCALE GENOMIC DNA]</scope>
    <source>
        <strain evidence="3 5">FH1-B-B1</strain>
        <strain evidence="2 4">FH1-B-C1</strain>
    </source>
</reference>
<evidence type="ECO:0000256" key="1">
    <source>
        <dbReference type="PROSITE-ProRule" id="PRU00339"/>
    </source>
</evidence>
<protein>
    <recommendedName>
        <fullName evidence="6">Tetratricopeptide repeat protein</fullName>
    </recommendedName>
</protein>
<keyword evidence="1" id="KW-0802">TPR repeat</keyword>
<dbReference type="RefSeq" id="WP_100711981.1">
    <property type="nucleotide sequence ID" value="NZ_NPDY01000001.1"/>
</dbReference>
<evidence type="ECO:0008006" key="6">
    <source>
        <dbReference type="Google" id="ProtNLM"/>
    </source>
</evidence>
<evidence type="ECO:0000313" key="3">
    <source>
        <dbReference type="EMBL" id="PJZ74570.1"/>
    </source>
</evidence>
<evidence type="ECO:0000313" key="2">
    <source>
        <dbReference type="EMBL" id="PJZ71038.1"/>
    </source>
</evidence>
<dbReference type="EMBL" id="NPDY01000001">
    <property type="protein sequence ID" value="PJZ71038.1"/>
    <property type="molecule type" value="Genomic_DNA"/>
</dbReference>
<name>A0A2M9ZR64_9LEPT</name>
<proteinExistence type="predicted"/>
<gene>
    <name evidence="2" type="ORF">CH360_00455</name>
    <name evidence="3" type="ORF">CH373_00455</name>
</gene>
<accession>A0A2M9ZR64</accession>
<evidence type="ECO:0000313" key="5">
    <source>
        <dbReference type="Proteomes" id="UP000231990"/>
    </source>
</evidence>
<dbReference type="SMART" id="SM00028">
    <property type="entry name" value="TPR"/>
    <property type="match status" value="4"/>
</dbReference>
<feature type="repeat" description="TPR" evidence="1">
    <location>
        <begin position="182"/>
        <end position="215"/>
    </location>
</feature>
<dbReference type="AlphaFoldDB" id="A0A2M9ZR64"/>
<dbReference type="Gene3D" id="1.25.40.10">
    <property type="entry name" value="Tetratricopeptide repeat domain"/>
    <property type="match status" value="1"/>
</dbReference>
<dbReference type="SUPFAM" id="SSF48452">
    <property type="entry name" value="TPR-like"/>
    <property type="match status" value="1"/>
</dbReference>
<sequence>MLKRTWKKIQTKKHPNFLLISIFTGTTFLLVQSCVYPIKHGELLEKDPFFLYAVSDRYPKEFVNSNDNPWKAKLLRNTATSWEEHNNLGVLFARNSLLDDSEIEFEKSLELAPNQPEPLLNLVRLYFLTEEYEDAKAAFTKHLQKMGTLQREKIEKTLESSNREEELVLFWDSLSKIPGQELNAWEKLAEYFFAKQDWSKSYYYLEKILQFSPYNKNARGMMVRMAYHLEKWDEVLVFGSSLVGTKERIADLEFYLAQAYYEKQRYTECIQWIGKIPEQEKESLAALHLWKSCLLSKNPKSDLRPLLSYFRKLRVKGLQISEEDFFPTLTPEGKEALERLLIGR</sequence>
<dbReference type="PROSITE" id="PS51257">
    <property type="entry name" value="PROKAR_LIPOPROTEIN"/>
    <property type="match status" value="1"/>
</dbReference>
<organism evidence="3 5">
    <name type="scientific">Leptospira perolatii</name>
    <dbReference type="NCBI Taxonomy" id="2023191"/>
    <lineage>
        <taxon>Bacteria</taxon>
        <taxon>Pseudomonadati</taxon>
        <taxon>Spirochaetota</taxon>
        <taxon>Spirochaetia</taxon>
        <taxon>Leptospirales</taxon>
        <taxon>Leptospiraceae</taxon>
        <taxon>Leptospira</taxon>
    </lineage>
</organism>
<dbReference type="InterPro" id="IPR011990">
    <property type="entry name" value="TPR-like_helical_dom_sf"/>
</dbReference>
<dbReference type="OrthoDB" id="339455at2"/>